<keyword evidence="3" id="KW-1185">Reference proteome</keyword>
<dbReference type="Proteomes" id="UP000027982">
    <property type="component" value="Chromosome"/>
</dbReference>
<reference evidence="2 3" key="1">
    <citation type="journal article" date="2014" name="PLoS ONE">
        <title>The first complete genome sequence of the class fimbriimonadia in the phylum armatimonadetes.</title>
        <authorList>
            <person name="Hu Z.Y."/>
            <person name="Wang Y.Z."/>
            <person name="Im W.T."/>
            <person name="Wang S.Y."/>
            <person name="Zhao G.P."/>
            <person name="Zheng H.J."/>
            <person name="Quan Z.X."/>
        </authorList>
    </citation>
    <scope>NUCLEOTIDE SEQUENCE [LARGE SCALE GENOMIC DNA]</scope>
    <source>
        <strain evidence="2">Gsoil 348</strain>
    </source>
</reference>
<keyword evidence="1" id="KW-1133">Transmembrane helix</keyword>
<evidence type="ECO:0000313" key="2">
    <source>
        <dbReference type="EMBL" id="AIE84659.1"/>
    </source>
</evidence>
<sequence length="88" mass="9035">MSGALSAVGLAATVPAFVFGALAWSHPRLCRGASLAVSIAAISVAGFERIAPRQPLLGMVLSAISLFAAVGLCASSFVLRRNEHKTEP</sequence>
<accession>A0A068NSR7</accession>
<dbReference type="AlphaFoldDB" id="A0A068NSR7"/>
<gene>
    <name evidence="2" type="ORF">OP10G_1291</name>
</gene>
<dbReference type="HOGENOM" id="CLU_2464506_0_0_0"/>
<evidence type="ECO:0000313" key="3">
    <source>
        <dbReference type="Proteomes" id="UP000027982"/>
    </source>
</evidence>
<name>A0A068NSR7_FIMGI</name>
<dbReference type="STRING" id="661478.OP10G_1291"/>
<organism evidence="2 3">
    <name type="scientific">Fimbriimonas ginsengisoli Gsoil 348</name>
    <dbReference type="NCBI Taxonomy" id="661478"/>
    <lineage>
        <taxon>Bacteria</taxon>
        <taxon>Bacillati</taxon>
        <taxon>Armatimonadota</taxon>
        <taxon>Fimbriimonadia</taxon>
        <taxon>Fimbriimonadales</taxon>
        <taxon>Fimbriimonadaceae</taxon>
        <taxon>Fimbriimonas</taxon>
    </lineage>
</organism>
<proteinExistence type="predicted"/>
<evidence type="ECO:0000256" key="1">
    <source>
        <dbReference type="SAM" id="Phobius"/>
    </source>
</evidence>
<keyword evidence="1" id="KW-0472">Membrane</keyword>
<dbReference type="EMBL" id="CP007139">
    <property type="protein sequence ID" value="AIE84659.1"/>
    <property type="molecule type" value="Genomic_DNA"/>
</dbReference>
<protein>
    <recommendedName>
        <fullName evidence="4">Transmembrane protein</fullName>
    </recommendedName>
</protein>
<feature type="transmembrane region" description="Helical" evidence="1">
    <location>
        <begin position="56"/>
        <end position="79"/>
    </location>
</feature>
<keyword evidence="1" id="KW-0812">Transmembrane</keyword>
<evidence type="ECO:0008006" key="4">
    <source>
        <dbReference type="Google" id="ProtNLM"/>
    </source>
</evidence>
<dbReference type="KEGG" id="fgi:OP10G_1291"/>